<dbReference type="RefSeq" id="WP_093578706.1">
    <property type="nucleotide sequence ID" value="NZ_FPBA01000003.1"/>
</dbReference>
<dbReference type="EMBL" id="FPBA01000003">
    <property type="protein sequence ID" value="SFT53786.1"/>
    <property type="molecule type" value="Genomic_DNA"/>
</dbReference>
<evidence type="ECO:0000256" key="1">
    <source>
        <dbReference type="SAM" id="SignalP"/>
    </source>
</evidence>
<evidence type="ECO:0000313" key="4">
    <source>
        <dbReference type="Proteomes" id="UP000199546"/>
    </source>
</evidence>
<keyword evidence="4" id="KW-1185">Reference proteome</keyword>
<dbReference type="AlphaFoldDB" id="A0A1I6YTI3"/>
<protein>
    <recommendedName>
        <fullName evidence="2">Alpha/beta hydrolase domain-containing protein</fullName>
    </recommendedName>
</protein>
<gene>
    <name evidence="3" type="ORF">SAMN05660657_01454</name>
</gene>
<evidence type="ECO:0000313" key="3">
    <source>
        <dbReference type="EMBL" id="SFT53786.1"/>
    </source>
</evidence>
<keyword evidence="1" id="KW-0732">Signal</keyword>
<feature type="domain" description="Alpha/beta hydrolase" evidence="2">
    <location>
        <begin position="167"/>
        <end position="508"/>
    </location>
</feature>
<dbReference type="Proteomes" id="UP000199546">
    <property type="component" value="Unassembled WGS sequence"/>
</dbReference>
<sequence length="522" mass="54223">MSFLRFPGLRRGPLAVTVVATTLAALSLSTAGPALATPGGHGHPAPLASAITAVTATSTPITVGGESWTRTTGSVSGVVDPREQVAGISGLARDARGLVPYSSEFELIAPADPRGSDVVLVEAENRGRPAVLPSLQGFLTTGDTSPADAVYPPGIGNGWLAGQDLSYARVQWETGISPGVPAAAQGIGEVVVRDFGRLLRGTAPRPSGPALPVYRASVLAGISQSAWFVDTLVAEGFNVDDRTGRGVFDAAIAVSGAGNWLAVNQLAGGAPQRPYVLEDGVPLTYDQILTRRKSDPLFVDVATYTDYHRLRASVTVEADRPRGVVRYDWPAPHAGIAAYPDSVVFGQLRCNGGIAIARNPISYNPYLRTLVSDVVRVVRHPGLGDRRQLPPSATFALQPAPAGDPASFNDLPGVALQVPRTDPVTLQPLGGVRFPDAVVPLGRPVPVALSPVGTSSITDVCGNWGGWQPFTAAELAERYGSVDGYLAQYAAAVDAQVRDGRLDASEAPGMLAAARAAYLAAG</sequence>
<evidence type="ECO:0000259" key="2">
    <source>
        <dbReference type="Pfam" id="PF20091"/>
    </source>
</evidence>
<organism evidence="3 4">
    <name type="scientific">Geodermatophilus amargosae</name>
    <dbReference type="NCBI Taxonomy" id="1296565"/>
    <lineage>
        <taxon>Bacteria</taxon>
        <taxon>Bacillati</taxon>
        <taxon>Actinomycetota</taxon>
        <taxon>Actinomycetes</taxon>
        <taxon>Geodermatophilales</taxon>
        <taxon>Geodermatophilaceae</taxon>
        <taxon>Geodermatophilus</taxon>
    </lineage>
</organism>
<dbReference type="STRING" id="1296565.SAMN05660657_01454"/>
<name>A0A1I6YTI3_9ACTN</name>
<feature type="signal peptide" evidence="1">
    <location>
        <begin position="1"/>
        <end position="36"/>
    </location>
</feature>
<feature type="chain" id="PRO_5011561891" description="Alpha/beta hydrolase domain-containing protein" evidence="1">
    <location>
        <begin position="37"/>
        <end position="522"/>
    </location>
</feature>
<accession>A0A1I6YTI3</accession>
<dbReference type="OrthoDB" id="3991291at2"/>
<dbReference type="Pfam" id="PF20091">
    <property type="entry name" value="Abhydrolase_10"/>
    <property type="match status" value="1"/>
</dbReference>
<proteinExistence type="predicted"/>
<reference evidence="4" key="1">
    <citation type="submission" date="2016-10" db="EMBL/GenBank/DDBJ databases">
        <authorList>
            <person name="Varghese N."/>
            <person name="Submissions S."/>
        </authorList>
    </citation>
    <scope>NUCLEOTIDE SEQUENCE [LARGE SCALE GENOMIC DNA]</scope>
    <source>
        <strain evidence="4">DSM 46136</strain>
    </source>
</reference>
<dbReference type="InterPro" id="IPR045394">
    <property type="entry name" value="Abhydrolase_dom"/>
</dbReference>